<reference evidence="2" key="2">
    <citation type="submission" date="2021-04" db="EMBL/GenBank/DDBJ databases">
        <authorList>
            <person name="Gilroy R."/>
        </authorList>
    </citation>
    <scope>NUCLEOTIDE SEQUENCE</scope>
    <source>
        <strain evidence="2">G3-2149</strain>
    </source>
</reference>
<keyword evidence="2" id="KW-0418">Kinase</keyword>
<comment type="caution">
    <text evidence="2">The sequence shown here is derived from an EMBL/GenBank/DDBJ whole genome shotgun (WGS) entry which is preliminary data.</text>
</comment>
<dbReference type="Proteomes" id="UP000823865">
    <property type="component" value="Unassembled WGS sequence"/>
</dbReference>
<dbReference type="Pfam" id="PF08757">
    <property type="entry name" value="CotH"/>
    <property type="match status" value="1"/>
</dbReference>
<dbReference type="GO" id="GO:0016301">
    <property type="term" value="F:kinase activity"/>
    <property type="evidence" value="ECO:0007669"/>
    <property type="project" value="UniProtKB-KW"/>
</dbReference>
<dbReference type="AlphaFoldDB" id="A0A9E2P0K2"/>
<dbReference type="EMBL" id="JAHLFU010000032">
    <property type="protein sequence ID" value="MBU3852577.1"/>
    <property type="molecule type" value="Genomic_DNA"/>
</dbReference>
<protein>
    <submittedName>
        <fullName evidence="2">CotH kinase family protein</fullName>
    </submittedName>
</protein>
<gene>
    <name evidence="2" type="ORF">H9789_01875</name>
</gene>
<evidence type="ECO:0000256" key="1">
    <source>
        <dbReference type="SAM" id="SignalP"/>
    </source>
</evidence>
<reference evidence="2" key="1">
    <citation type="journal article" date="2021" name="PeerJ">
        <title>Extensive microbial diversity within the chicken gut microbiome revealed by metagenomics and culture.</title>
        <authorList>
            <person name="Gilroy R."/>
            <person name="Ravi A."/>
            <person name="Getino M."/>
            <person name="Pursley I."/>
            <person name="Horton D.L."/>
            <person name="Alikhan N.F."/>
            <person name="Baker D."/>
            <person name="Gharbi K."/>
            <person name="Hall N."/>
            <person name="Watson M."/>
            <person name="Adriaenssens E.M."/>
            <person name="Foster-Nyarko E."/>
            <person name="Jarju S."/>
            <person name="Secka A."/>
            <person name="Antonio M."/>
            <person name="Oren A."/>
            <person name="Chaudhuri R.R."/>
            <person name="La Ragione R."/>
            <person name="Hildebrand F."/>
            <person name="Pallen M.J."/>
        </authorList>
    </citation>
    <scope>NUCLEOTIDE SEQUENCE</scope>
    <source>
        <strain evidence="2">G3-2149</strain>
    </source>
</reference>
<keyword evidence="1" id="KW-0732">Signal</keyword>
<organism evidence="2 3">
    <name type="scientific">Candidatus Paraprevotella stercoravium</name>
    <dbReference type="NCBI Taxonomy" id="2838725"/>
    <lineage>
        <taxon>Bacteria</taxon>
        <taxon>Pseudomonadati</taxon>
        <taxon>Bacteroidota</taxon>
        <taxon>Bacteroidia</taxon>
        <taxon>Bacteroidales</taxon>
        <taxon>Prevotellaceae</taxon>
        <taxon>Paraprevotella</taxon>
    </lineage>
</organism>
<feature type="signal peptide" evidence="1">
    <location>
        <begin position="1"/>
        <end position="20"/>
    </location>
</feature>
<name>A0A9E2P0K2_9BACT</name>
<sequence length="483" mass="55655">MNKNVLCILALLLFATNANCIVNIDWPRIPLLTITTESGEFPTCEVVYPPSGGLGIGITNNDYVCGRLVMTLDGNTVYDTGDYIKDVSGMRIKIRGNSTGAVQGQKPYKIKLSKKFDMLLRGDEEYQEKDWNLLRISTWNPAFLNEESNILTALGFVMSEAIGMPWTPGYTFVNLVMNDKYMGMYYLTDAVERGDKRVNIKNSGYLIENDAYWWNEDLFFKTNHQKSEMGWTFKYPDTEDVDGAVVAKIRTYINDFEDALYAGNDVDEYIDLASFAKWILVHDILNAADIAGTNMYMYKYDYDQSNPTSTKLMMGPLWDFDSSYKNDINDRWSLLHESDYFYYQKLFENEKFVAEYKKQWDMIKPDLLITVRNGLEAIKQTYGDAFEESLNLHKTVYPYECANSLDAQINEVCGKLERRIVGLDHLISQLHTTDISYLDKDKRKIVAIYDIHGMKCTQPLDKLPKGFYIVKYSNALSEKLLKR</sequence>
<evidence type="ECO:0000313" key="2">
    <source>
        <dbReference type="EMBL" id="MBU3852577.1"/>
    </source>
</evidence>
<evidence type="ECO:0000313" key="3">
    <source>
        <dbReference type="Proteomes" id="UP000823865"/>
    </source>
</evidence>
<dbReference type="InterPro" id="IPR014867">
    <property type="entry name" value="Spore_coat_CotH_CotH2/3/7"/>
</dbReference>
<accession>A0A9E2P0K2</accession>
<keyword evidence="2" id="KW-0808">Transferase</keyword>
<feature type="chain" id="PRO_5039572234" evidence="1">
    <location>
        <begin position="21"/>
        <end position="483"/>
    </location>
</feature>
<proteinExistence type="predicted"/>